<comment type="caution">
    <text evidence="18">The sequence shown here is derived from an EMBL/GenBank/DDBJ whole genome shotgun (WGS) entry which is preliminary data.</text>
</comment>
<evidence type="ECO:0000256" key="7">
    <source>
        <dbReference type="ARBA" id="ARBA00022692"/>
    </source>
</evidence>
<comment type="cofactor">
    <cofactor evidence="1 16">
        <name>Mn(2+)</name>
        <dbReference type="ChEBI" id="CHEBI:29035"/>
    </cofactor>
</comment>
<evidence type="ECO:0000256" key="8">
    <source>
        <dbReference type="ARBA" id="ARBA00022723"/>
    </source>
</evidence>
<dbReference type="InterPro" id="IPR035992">
    <property type="entry name" value="Ricin_B-like_lectins"/>
</dbReference>
<accession>A0AA39FUC7</accession>
<dbReference type="AlphaFoldDB" id="A0AA39FUC7"/>
<dbReference type="InterPro" id="IPR001173">
    <property type="entry name" value="Glyco_trans_2-like"/>
</dbReference>
<evidence type="ECO:0000313" key="18">
    <source>
        <dbReference type="EMBL" id="KAK0175696.1"/>
    </source>
</evidence>
<evidence type="ECO:0000259" key="17">
    <source>
        <dbReference type="SMART" id="SM00458"/>
    </source>
</evidence>
<evidence type="ECO:0000313" key="19">
    <source>
        <dbReference type="Proteomes" id="UP001168972"/>
    </source>
</evidence>
<comment type="subcellular location">
    <subcellularLocation>
        <location evidence="2 16">Golgi apparatus membrane</location>
        <topology evidence="2 16">Single-pass type II membrane protein</topology>
    </subcellularLocation>
</comment>
<comment type="pathway">
    <text evidence="3 16">Protein modification; protein glycosylation.</text>
</comment>
<evidence type="ECO:0000256" key="12">
    <source>
        <dbReference type="ARBA" id="ARBA00023034"/>
    </source>
</evidence>
<dbReference type="SUPFAM" id="SSF50370">
    <property type="entry name" value="Ricin B-like lectins"/>
    <property type="match status" value="1"/>
</dbReference>
<keyword evidence="10" id="KW-0735">Signal-anchor</keyword>
<protein>
    <recommendedName>
        <fullName evidence="16">Polypeptide N-acetylgalactosaminyltransferase</fullName>
        <ecNumber evidence="16">2.4.1.-</ecNumber>
    </recommendedName>
    <alternativeName>
        <fullName evidence="16">Protein-UDP acetylgalactosaminyltransferase</fullName>
    </alternativeName>
</protein>
<dbReference type="GO" id="GO:0004653">
    <property type="term" value="F:polypeptide N-acetylgalactosaminyltransferase activity"/>
    <property type="evidence" value="ECO:0007669"/>
    <property type="project" value="UniProtKB-ARBA"/>
</dbReference>
<keyword evidence="8" id="KW-0479">Metal-binding</keyword>
<dbReference type="GO" id="GO:0000139">
    <property type="term" value="C:Golgi membrane"/>
    <property type="evidence" value="ECO:0007669"/>
    <property type="project" value="UniProtKB-SubCell"/>
</dbReference>
<dbReference type="CDD" id="cd02510">
    <property type="entry name" value="pp-GalNAc-T"/>
    <property type="match status" value="1"/>
</dbReference>
<keyword evidence="7 16" id="KW-0812">Transmembrane</keyword>
<evidence type="ECO:0000256" key="15">
    <source>
        <dbReference type="ARBA" id="ARBA00023211"/>
    </source>
</evidence>
<evidence type="ECO:0000256" key="16">
    <source>
        <dbReference type="RuleBase" id="RU361242"/>
    </source>
</evidence>
<dbReference type="Gene3D" id="2.80.10.50">
    <property type="match status" value="1"/>
</dbReference>
<keyword evidence="6 16" id="KW-0808">Transferase</keyword>
<keyword evidence="15 16" id="KW-0464">Manganese</keyword>
<dbReference type="FunFam" id="3.90.550.10:FF:000021">
    <property type="entry name" value="Polypeptide N-acetylgalactosaminyltransferase"/>
    <property type="match status" value="1"/>
</dbReference>
<evidence type="ECO:0000256" key="4">
    <source>
        <dbReference type="ARBA" id="ARBA00005680"/>
    </source>
</evidence>
<dbReference type="SUPFAM" id="SSF53448">
    <property type="entry name" value="Nucleotide-diphospho-sugar transferases"/>
    <property type="match status" value="1"/>
</dbReference>
<dbReference type="Gene3D" id="3.90.550.10">
    <property type="entry name" value="Spore Coat Polysaccharide Biosynthesis Protein SpsA, Chain A"/>
    <property type="match status" value="1"/>
</dbReference>
<dbReference type="GO" id="GO:0030246">
    <property type="term" value="F:carbohydrate binding"/>
    <property type="evidence" value="ECO:0007669"/>
    <property type="project" value="UniProtKB-KW"/>
</dbReference>
<evidence type="ECO:0000256" key="14">
    <source>
        <dbReference type="ARBA" id="ARBA00023157"/>
    </source>
</evidence>
<evidence type="ECO:0000256" key="3">
    <source>
        <dbReference type="ARBA" id="ARBA00004922"/>
    </source>
</evidence>
<evidence type="ECO:0000256" key="5">
    <source>
        <dbReference type="ARBA" id="ARBA00022676"/>
    </source>
</evidence>
<keyword evidence="5 16" id="KW-0328">Glycosyltransferase</keyword>
<evidence type="ECO:0000256" key="9">
    <source>
        <dbReference type="ARBA" id="ARBA00022734"/>
    </source>
</evidence>
<dbReference type="Proteomes" id="UP001168972">
    <property type="component" value="Unassembled WGS sequence"/>
</dbReference>
<reference evidence="18" key="1">
    <citation type="journal article" date="2023" name="bioRxiv">
        <title>Scaffold-level genome assemblies of two parasitoid biocontrol wasps reveal the parthenogenesis mechanism and an associated novel virus.</title>
        <authorList>
            <person name="Inwood S."/>
            <person name="Skelly J."/>
            <person name="Guhlin J."/>
            <person name="Harrop T."/>
            <person name="Goldson S."/>
            <person name="Dearden P."/>
        </authorList>
    </citation>
    <scope>NUCLEOTIDE SEQUENCE</scope>
    <source>
        <strain evidence="18">Lincoln</strain>
        <tissue evidence="18">Whole body</tissue>
    </source>
</reference>
<reference evidence="18" key="2">
    <citation type="submission" date="2023-03" db="EMBL/GenBank/DDBJ databases">
        <authorList>
            <person name="Inwood S.N."/>
            <person name="Skelly J.G."/>
            <person name="Guhlin J."/>
            <person name="Harrop T.W.R."/>
            <person name="Goldson S.G."/>
            <person name="Dearden P.K."/>
        </authorList>
    </citation>
    <scope>NUCLEOTIDE SEQUENCE</scope>
    <source>
        <strain evidence="18">Lincoln</strain>
        <tissue evidence="18">Whole body</tissue>
    </source>
</reference>
<dbReference type="Pfam" id="PF00535">
    <property type="entry name" value="Glycos_transf_2"/>
    <property type="match status" value="1"/>
</dbReference>
<dbReference type="CDD" id="cd23459">
    <property type="entry name" value="beta-trefoil_Ricin_Pgant1-like"/>
    <property type="match status" value="1"/>
</dbReference>
<feature type="transmembrane region" description="Helical" evidence="16">
    <location>
        <begin position="9"/>
        <end position="27"/>
    </location>
</feature>
<gene>
    <name evidence="18" type="ORF">PV327_009425</name>
</gene>
<dbReference type="GO" id="GO:0006493">
    <property type="term" value="P:protein O-linked glycosylation"/>
    <property type="evidence" value="ECO:0007669"/>
    <property type="project" value="TreeGrafter"/>
</dbReference>
<keyword evidence="14 16" id="KW-1015">Disulfide bond</keyword>
<sequence length="603" mass="70045">MIINGRCRLILKPLLWIIYLSVIVLLARQIIHYTDKSLFDITNSQHESADVSGFLSGNQSVYKNKYQRWTIDEIERYEKWINEYEKGVVNELGNNGKPAKLYGRDEYKAQESLKKAAVNIIVSNKIPLNRKLPDIRDSLCKNVTYESSLPTASVIIIFYNEPWSLLMRTVRSVLDRTPDNYLKEIILVDDHSDAYELQSILDYYIFTRLLSDKVKLIRLSERVGLIRARLSGAKNATGDVLVFLDAHCEVIVQWLEPLLQRIKEKNNSVLMPIIDSISEETLEYIHDSDPSIFQIGGFTWSGHFTWIDIQAKDRESRKTQISPVKSPTMAGGLFAIDRNYFWEIGSYDDKMDGWGGENLEMSFRIWQCGGLLEIIPCSRVGHIFRNFHPYQFPNNKDTHGINTARLVHVWMDEYKRLFFLHREEFEQKSDKIIGDLSERIKLRQKLKCKNFKWYLDNVYPEKFIPDENVLAYGRVKLENKNLCLDNLQRDEDKSYNLGLYPCHSKLFPSQLFSLSNIGELRREHTCATINKQVVTDKQHVNVKMTECNNFDDEKEWILTENKHIIHVATGLCLDATGVGSQGDVFASPCSNSHEQNWDFDFLL</sequence>
<evidence type="ECO:0000256" key="13">
    <source>
        <dbReference type="ARBA" id="ARBA00023136"/>
    </source>
</evidence>
<evidence type="ECO:0000256" key="1">
    <source>
        <dbReference type="ARBA" id="ARBA00001936"/>
    </source>
</evidence>
<comment type="similarity">
    <text evidence="4 16">Belongs to the glycosyltransferase 2 family. GalNAc-T subfamily.</text>
</comment>
<evidence type="ECO:0000256" key="2">
    <source>
        <dbReference type="ARBA" id="ARBA00004323"/>
    </source>
</evidence>
<dbReference type="PROSITE" id="PS50231">
    <property type="entry name" value="RICIN_B_LECTIN"/>
    <property type="match status" value="1"/>
</dbReference>
<dbReference type="PANTHER" id="PTHR11675:SF43">
    <property type="entry name" value="POLYPEPTIDE N-ACETYLGALACTOSAMINYLTRANSFERASE 1"/>
    <property type="match status" value="1"/>
</dbReference>
<dbReference type="EMBL" id="JAQQBR010000005">
    <property type="protein sequence ID" value="KAK0175696.1"/>
    <property type="molecule type" value="Genomic_DNA"/>
</dbReference>
<dbReference type="InterPro" id="IPR045885">
    <property type="entry name" value="GalNAc-T"/>
</dbReference>
<dbReference type="SMART" id="SM00458">
    <property type="entry name" value="RICIN"/>
    <property type="match status" value="1"/>
</dbReference>
<dbReference type="InterPro" id="IPR000772">
    <property type="entry name" value="Ricin_B_lectin"/>
</dbReference>
<dbReference type="GO" id="GO:0046872">
    <property type="term" value="F:metal ion binding"/>
    <property type="evidence" value="ECO:0007669"/>
    <property type="project" value="UniProtKB-KW"/>
</dbReference>
<keyword evidence="9 16" id="KW-0430">Lectin</keyword>
<name>A0AA39FUC7_MICHY</name>
<keyword evidence="11 16" id="KW-1133">Transmembrane helix</keyword>
<dbReference type="PANTHER" id="PTHR11675">
    <property type="entry name" value="N-ACETYLGALACTOSAMINYLTRANSFERASE"/>
    <property type="match status" value="1"/>
</dbReference>
<feature type="domain" description="Ricin B lectin" evidence="17">
    <location>
        <begin position="472"/>
        <end position="600"/>
    </location>
</feature>
<keyword evidence="12 16" id="KW-0333">Golgi apparatus</keyword>
<dbReference type="Pfam" id="PF00652">
    <property type="entry name" value="Ricin_B_lectin"/>
    <property type="match status" value="1"/>
</dbReference>
<dbReference type="EC" id="2.4.1.-" evidence="16"/>
<proteinExistence type="inferred from homology"/>
<evidence type="ECO:0000256" key="10">
    <source>
        <dbReference type="ARBA" id="ARBA00022968"/>
    </source>
</evidence>
<organism evidence="18 19">
    <name type="scientific">Microctonus hyperodae</name>
    <name type="common">Parasitoid wasp</name>
    <dbReference type="NCBI Taxonomy" id="165561"/>
    <lineage>
        <taxon>Eukaryota</taxon>
        <taxon>Metazoa</taxon>
        <taxon>Ecdysozoa</taxon>
        <taxon>Arthropoda</taxon>
        <taxon>Hexapoda</taxon>
        <taxon>Insecta</taxon>
        <taxon>Pterygota</taxon>
        <taxon>Neoptera</taxon>
        <taxon>Endopterygota</taxon>
        <taxon>Hymenoptera</taxon>
        <taxon>Apocrita</taxon>
        <taxon>Ichneumonoidea</taxon>
        <taxon>Braconidae</taxon>
        <taxon>Euphorinae</taxon>
        <taxon>Microctonus</taxon>
    </lineage>
</organism>
<keyword evidence="13 16" id="KW-0472">Membrane</keyword>
<dbReference type="InterPro" id="IPR029044">
    <property type="entry name" value="Nucleotide-diphossugar_trans"/>
</dbReference>
<keyword evidence="19" id="KW-1185">Reference proteome</keyword>
<evidence type="ECO:0000256" key="11">
    <source>
        <dbReference type="ARBA" id="ARBA00022989"/>
    </source>
</evidence>
<evidence type="ECO:0000256" key="6">
    <source>
        <dbReference type="ARBA" id="ARBA00022679"/>
    </source>
</evidence>